<comment type="catalytic activity">
    <reaction evidence="5">
        <text>L-methionyl-[protein] + [thioredoxin]-disulfide + H2O = L-methionyl-(S)-S-oxide-[protein] + [thioredoxin]-dithiol</text>
        <dbReference type="Rhea" id="RHEA:14217"/>
        <dbReference type="Rhea" id="RHEA-COMP:10698"/>
        <dbReference type="Rhea" id="RHEA-COMP:10700"/>
        <dbReference type="Rhea" id="RHEA-COMP:12313"/>
        <dbReference type="Rhea" id="RHEA-COMP:12315"/>
        <dbReference type="ChEBI" id="CHEBI:15377"/>
        <dbReference type="ChEBI" id="CHEBI:16044"/>
        <dbReference type="ChEBI" id="CHEBI:29950"/>
        <dbReference type="ChEBI" id="CHEBI:44120"/>
        <dbReference type="ChEBI" id="CHEBI:50058"/>
        <dbReference type="EC" id="1.8.4.11"/>
    </reaction>
</comment>
<proteinExistence type="inferred from homology"/>
<dbReference type="Gramene" id="rna-gnl|WGS:JABURB|Cocit.L0854.1">
    <property type="protein sequence ID" value="cds-KAF7845740.1"/>
    <property type="gene ID" value="gene-BT93_L0854"/>
</dbReference>
<organism evidence="8 9">
    <name type="scientific">Corymbia citriodora subsp. variegata</name>
    <dbReference type="NCBI Taxonomy" id="360336"/>
    <lineage>
        <taxon>Eukaryota</taxon>
        <taxon>Viridiplantae</taxon>
        <taxon>Streptophyta</taxon>
        <taxon>Embryophyta</taxon>
        <taxon>Tracheophyta</taxon>
        <taxon>Spermatophyta</taxon>
        <taxon>Magnoliopsida</taxon>
        <taxon>eudicotyledons</taxon>
        <taxon>Gunneridae</taxon>
        <taxon>Pentapetalae</taxon>
        <taxon>rosids</taxon>
        <taxon>malvids</taxon>
        <taxon>Myrtales</taxon>
        <taxon>Myrtaceae</taxon>
        <taxon>Myrtoideae</taxon>
        <taxon>Eucalypteae</taxon>
        <taxon>Corymbia</taxon>
    </lineage>
</organism>
<evidence type="ECO:0000313" key="9">
    <source>
        <dbReference type="Proteomes" id="UP000806378"/>
    </source>
</evidence>
<dbReference type="OrthoDB" id="77405at2759"/>
<evidence type="ECO:0000256" key="4">
    <source>
        <dbReference type="ARBA" id="ARBA00030643"/>
    </source>
</evidence>
<comment type="similarity">
    <text evidence="1">Belongs to the MsrA Met sulfoxide reductase family.</text>
</comment>
<feature type="domain" description="Peptide methionine sulphoxide reductase MsrA" evidence="7">
    <location>
        <begin position="14"/>
        <end position="171"/>
    </location>
</feature>
<dbReference type="InterPro" id="IPR002569">
    <property type="entry name" value="Met_Sox_Rdtase_MsrA_dom"/>
</dbReference>
<dbReference type="SUPFAM" id="SSF55068">
    <property type="entry name" value="Peptide methionine sulfoxide reductase"/>
    <property type="match status" value="1"/>
</dbReference>
<dbReference type="FunFam" id="3.30.1060.10:FF:000006">
    <property type="entry name" value="Peptide methionine sulfoxide reductase"/>
    <property type="match status" value="1"/>
</dbReference>
<comment type="caution">
    <text evidence="8">The sequence shown here is derived from an EMBL/GenBank/DDBJ whole genome shotgun (WGS) entry which is preliminary data.</text>
</comment>
<dbReference type="GO" id="GO:0034599">
    <property type="term" value="P:cellular response to oxidative stress"/>
    <property type="evidence" value="ECO:0007669"/>
    <property type="project" value="UniProtKB-ARBA"/>
</dbReference>
<evidence type="ECO:0000256" key="2">
    <source>
        <dbReference type="ARBA" id="ARBA00012502"/>
    </source>
</evidence>
<evidence type="ECO:0000256" key="5">
    <source>
        <dbReference type="ARBA" id="ARBA00047806"/>
    </source>
</evidence>
<protein>
    <recommendedName>
        <fullName evidence="2">peptide-methionine (S)-S-oxide reductase</fullName>
        <ecNumber evidence="2">1.8.4.11</ecNumber>
    </recommendedName>
    <alternativeName>
        <fullName evidence="4">Peptide-methionine (S)-S-oxide reductase</fullName>
    </alternativeName>
</protein>
<keyword evidence="9" id="KW-1185">Reference proteome</keyword>
<comment type="catalytic activity">
    <reaction evidence="6">
        <text>[thioredoxin]-disulfide + L-methionine + H2O = L-methionine (S)-S-oxide + [thioredoxin]-dithiol</text>
        <dbReference type="Rhea" id="RHEA:19993"/>
        <dbReference type="Rhea" id="RHEA-COMP:10698"/>
        <dbReference type="Rhea" id="RHEA-COMP:10700"/>
        <dbReference type="ChEBI" id="CHEBI:15377"/>
        <dbReference type="ChEBI" id="CHEBI:29950"/>
        <dbReference type="ChEBI" id="CHEBI:50058"/>
        <dbReference type="ChEBI" id="CHEBI:57844"/>
        <dbReference type="ChEBI" id="CHEBI:58772"/>
        <dbReference type="EC" id="1.8.4.11"/>
    </reaction>
</comment>
<dbReference type="Proteomes" id="UP000806378">
    <property type="component" value="Unassembled WGS sequence"/>
</dbReference>
<evidence type="ECO:0000256" key="1">
    <source>
        <dbReference type="ARBA" id="ARBA00005591"/>
    </source>
</evidence>
<evidence type="ECO:0000259" key="7">
    <source>
        <dbReference type="Pfam" id="PF01625"/>
    </source>
</evidence>
<dbReference type="GO" id="GO:0008113">
    <property type="term" value="F:peptide-methionine (S)-S-oxide reductase activity"/>
    <property type="evidence" value="ECO:0007669"/>
    <property type="project" value="UniProtKB-EC"/>
</dbReference>
<sequence length="178" mass="20206">MSSSSGAGNGQFETATVANGCFWGTQHIYDKHFKGRLEKTEVGYTGGKTESPSYRQVCMGTTNHAEACRITFDPAKVGYAELIEFFFRTHDPTQMNGQGPDRGTQYRSAIFYHSPEQKEIANKVMEEIKDKHPLVRQGGKIATEITEAGKWWDGEDYHQEYLDNNPGGYECPTHRLWW</sequence>
<dbReference type="EC" id="1.8.4.11" evidence="2"/>
<dbReference type="Pfam" id="PF01625">
    <property type="entry name" value="PMSR"/>
    <property type="match status" value="1"/>
</dbReference>
<dbReference type="PANTHER" id="PTHR43774:SF1">
    <property type="entry name" value="PEPTIDE METHIONINE SULFOXIDE REDUCTASE MSRA 2"/>
    <property type="match status" value="1"/>
</dbReference>
<dbReference type="EMBL" id="MU101443">
    <property type="protein sequence ID" value="KAF7845740.1"/>
    <property type="molecule type" value="Genomic_DNA"/>
</dbReference>
<accession>A0A8T0CEJ7</accession>
<evidence type="ECO:0000313" key="8">
    <source>
        <dbReference type="EMBL" id="KAF7845740.1"/>
    </source>
</evidence>
<dbReference type="PANTHER" id="PTHR43774">
    <property type="entry name" value="PEPTIDE METHIONINE SULFOXIDE REDUCTASE"/>
    <property type="match status" value="1"/>
</dbReference>
<dbReference type="InterPro" id="IPR036509">
    <property type="entry name" value="Met_Sox_Rdtase_MsrA_sf"/>
</dbReference>
<evidence type="ECO:0000256" key="6">
    <source>
        <dbReference type="ARBA" id="ARBA00048782"/>
    </source>
</evidence>
<name>A0A8T0CEJ7_CORYI</name>
<dbReference type="AlphaFoldDB" id="A0A8T0CEJ7"/>
<reference evidence="8" key="1">
    <citation type="submission" date="2020-05" db="EMBL/GenBank/DDBJ databases">
        <title>WGS assembly of Corymbia citriodora subspecies variegata.</title>
        <authorList>
            <person name="Barry K."/>
            <person name="Hundley H."/>
            <person name="Shu S."/>
            <person name="Jenkins J."/>
            <person name="Grimwood J."/>
            <person name="Baten A."/>
        </authorList>
    </citation>
    <scope>NUCLEOTIDE SEQUENCE</scope>
    <source>
        <strain evidence="8">CV2-018</strain>
    </source>
</reference>
<gene>
    <name evidence="8" type="ORF">BT93_L0854</name>
</gene>
<dbReference type="NCBIfam" id="TIGR00401">
    <property type="entry name" value="msrA"/>
    <property type="match status" value="1"/>
</dbReference>
<keyword evidence="3" id="KW-0560">Oxidoreductase</keyword>
<dbReference type="Gene3D" id="3.30.1060.10">
    <property type="entry name" value="Peptide methionine sulphoxide reductase MsrA"/>
    <property type="match status" value="1"/>
</dbReference>
<dbReference type="HAMAP" id="MF_01401">
    <property type="entry name" value="MsrA"/>
    <property type="match status" value="1"/>
</dbReference>
<evidence type="ECO:0000256" key="3">
    <source>
        <dbReference type="ARBA" id="ARBA00023002"/>
    </source>
</evidence>